<keyword evidence="2" id="KW-0472">Membrane</keyword>
<evidence type="ECO:0000313" key="4">
    <source>
        <dbReference type="Proteomes" id="UP000546324"/>
    </source>
</evidence>
<proteinExistence type="predicted"/>
<feature type="transmembrane region" description="Helical" evidence="2">
    <location>
        <begin position="135"/>
        <end position="156"/>
    </location>
</feature>
<keyword evidence="2" id="KW-0812">Transmembrane</keyword>
<reference evidence="3 4" key="1">
    <citation type="submission" date="2020-08" db="EMBL/GenBank/DDBJ databases">
        <title>Sequencing the genomes of 1000 actinobacteria strains.</title>
        <authorList>
            <person name="Klenk H.-P."/>
        </authorList>
    </citation>
    <scope>NUCLEOTIDE SEQUENCE [LARGE SCALE GENOMIC DNA]</scope>
    <source>
        <strain evidence="3 4">DSM 43675</strain>
    </source>
</reference>
<organism evidence="3 4">
    <name type="scientific">Actinomadura coerulea</name>
    <dbReference type="NCBI Taxonomy" id="46159"/>
    <lineage>
        <taxon>Bacteria</taxon>
        <taxon>Bacillati</taxon>
        <taxon>Actinomycetota</taxon>
        <taxon>Actinomycetes</taxon>
        <taxon>Streptosporangiales</taxon>
        <taxon>Thermomonosporaceae</taxon>
        <taxon>Actinomadura</taxon>
    </lineage>
</organism>
<dbReference type="Proteomes" id="UP000546324">
    <property type="component" value="Unassembled WGS sequence"/>
</dbReference>
<feature type="region of interest" description="Disordered" evidence="1">
    <location>
        <begin position="162"/>
        <end position="192"/>
    </location>
</feature>
<gene>
    <name evidence="3" type="ORF">BKA00_003615</name>
</gene>
<dbReference type="RefSeq" id="WP_185026558.1">
    <property type="nucleotide sequence ID" value="NZ_JACHMQ010000001.1"/>
</dbReference>
<keyword evidence="2" id="KW-1133">Transmembrane helix</keyword>
<dbReference type="AlphaFoldDB" id="A0A7X0G1J7"/>
<feature type="region of interest" description="Disordered" evidence="1">
    <location>
        <begin position="1"/>
        <end position="41"/>
    </location>
</feature>
<evidence type="ECO:0000256" key="2">
    <source>
        <dbReference type="SAM" id="Phobius"/>
    </source>
</evidence>
<name>A0A7X0G1J7_9ACTN</name>
<keyword evidence="4" id="KW-1185">Reference proteome</keyword>
<feature type="compositionally biased region" description="Low complexity" evidence="1">
    <location>
        <begin position="31"/>
        <end position="41"/>
    </location>
</feature>
<protein>
    <submittedName>
        <fullName evidence="3">Uncharacterized protein</fullName>
    </submittedName>
</protein>
<comment type="caution">
    <text evidence="3">The sequence shown here is derived from an EMBL/GenBank/DDBJ whole genome shotgun (WGS) entry which is preliminary data.</text>
</comment>
<evidence type="ECO:0000313" key="3">
    <source>
        <dbReference type="EMBL" id="MBB6396701.1"/>
    </source>
</evidence>
<feature type="compositionally biased region" description="Acidic residues" evidence="1">
    <location>
        <begin position="15"/>
        <end position="30"/>
    </location>
</feature>
<dbReference type="EMBL" id="JACHMQ010000001">
    <property type="protein sequence ID" value="MBB6396701.1"/>
    <property type="molecule type" value="Genomic_DNA"/>
</dbReference>
<accession>A0A7X0G1J7</accession>
<sequence length="327" mass="32624">MADSRPRSGTPDSPSGEDLDAAQVIEDDPGPEAAPAPFGGARPWWSIDIGDGTGPHAMVNGTGPQAMPPLREVSGPYALPRNGTGPHAMPVSANGSGALPVVGTGPHGVLRDGTGPLRPVTGAPAGPGGRLPKPLLVAGAVAVAAGVLLVAGVLALRAGGADEDGGAPAGPGPSKKVVKAGPTAGGLHKDPLTSPQASAAYPFVAGAVEAGGIPVTGNGLAVYTEEPVRKVNVLFVGGTGRIGDPAGFLQETQPTTFIAGQDADPGRRGGKAVCGTFAVLAETHTYCAWATKDSFGVVASNRPTANPQFPLMADLMHRVRKDVEKPK</sequence>
<evidence type="ECO:0000256" key="1">
    <source>
        <dbReference type="SAM" id="MobiDB-lite"/>
    </source>
</evidence>